<reference evidence="2" key="1">
    <citation type="submission" date="2020-08" db="EMBL/GenBank/DDBJ databases">
        <title>Hyunsoonleella sp. strain SJ7 genome sequencing and assembly.</title>
        <authorList>
            <person name="Kim I."/>
        </authorList>
    </citation>
    <scope>NUCLEOTIDE SEQUENCE</scope>
    <source>
        <strain evidence="2">SJ7</strain>
    </source>
</reference>
<accession>A0A923H968</accession>
<dbReference type="EMBL" id="JACNMF010000005">
    <property type="protein sequence ID" value="MBC3759556.1"/>
    <property type="molecule type" value="Genomic_DNA"/>
</dbReference>
<protein>
    <submittedName>
        <fullName evidence="2">Serine hydrolase</fullName>
    </submittedName>
</protein>
<dbReference type="PANTHER" id="PTHR43283">
    <property type="entry name" value="BETA-LACTAMASE-RELATED"/>
    <property type="match status" value="1"/>
</dbReference>
<name>A0A923H968_9FLAO</name>
<dbReference type="InterPro" id="IPR050789">
    <property type="entry name" value="Diverse_Enzym_Activities"/>
</dbReference>
<dbReference type="Pfam" id="PF00144">
    <property type="entry name" value="Beta-lactamase"/>
    <property type="match status" value="1"/>
</dbReference>
<dbReference type="PROSITE" id="PS51257">
    <property type="entry name" value="PROKAR_LIPOPROTEIN"/>
    <property type="match status" value="1"/>
</dbReference>
<dbReference type="Gene3D" id="3.40.710.10">
    <property type="entry name" value="DD-peptidase/beta-lactamase superfamily"/>
    <property type="match status" value="1"/>
</dbReference>
<dbReference type="RefSeq" id="WP_186563528.1">
    <property type="nucleotide sequence ID" value="NZ_JACNMF010000005.1"/>
</dbReference>
<evidence type="ECO:0000259" key="1">
    <source>
        <dbReference type="Pfam" id="PF00144"/>
    </source>
</evidence>
<evidence type="ECO:0000313" key="2">
    <source>
        <dbReference type="EMBL" id="MBC3759556.1"/>
    </source>
</evidence>
<feature type="domain" description="Beta-lactamase-related" evidence="1">
    <location>
        <begin position="133"/>
        <end position="438"/>
    </location>
</feature>
<sequence length="448" mass="50237">MIKTNKKILNPIAVFCLLLLFACKQEVKQVKEPSLEDKIALAVKSRKIPNLTEQKVSFTVPESIIGRGPQITEVFSHMENYIPTVLIEKGNTKTTKLPENISHTLGQEILTSTFFKKETSLDQICNKKYVNGVIVLHKGQVVYEKYPEMKHTDKHFLGSVSKTFLGTIIAHLADEGKLNEQDSIGKHIKEFKGKPLANVTIENLLRMTSGINCREMEKGSFTDPNHCFYKLLQHSAVYTEPNPGVEESLIELLASSGKTEPAGQTYDYTSANSVILTTIAERVSSKPFHELVQEYIWTKIGAEDDARVTLSSTGVAGSYGLMLMRLRDLARYGLAFTDDATTKIASARYINQIHTGDRALFRSEGGTDQHLRKLFYEGQGADFQSYHWDVIFEDGDFFKEGFGGQGLYISPSKRLVIGFFSASKDETNNNMYMTALVRSLAILEQFKV</sequence>
<dbReference type="Proteomes" id="UP000656244">
    <property type="component" value="Unassembled WGS sequence"/>
</dbReference>
<dbReference type="InterPro" id="IPR001466">
    <property type="entry name" value="Beta-lactam-related"/>
</dbReference>
<evidence type="ECO:0000313" key="3">
    <source>
        <dbReference type="Proteomes" id="UP000656244"/>
    </source>
</evidence>
<keyword evidence="2" id="KW-0378">Hydrolase</keyword>
<dbReference type="AlphaFoldDB" id="A0A923H968"/>
<dbReference type="SUPFAM" id="SSF56601">
    <property type="entry name" value="beta-lactamase/transpeptidase-like"/>
    <property type="match status" value="1"/>
</dbReference>
<dbReference type="PANTHER" id="PTHR43283:SF7">
    <property type="entry name" value="BETA-LACTAMASE-RELATED DOMAIN-CONTAINING PROTEIN"/>
    <property type="match status" value="1"/>
</dbReference>
<dbReference type="GO" id="GO:0016787">
    <property type="term" value="F:hydrolase activity"/>
    <property type="evidence" value="ECO:0007669"/>
    <property type="project" value="UniProtKB-KW"/>
</dbReference>
<comment type="caution">
    <text evidence="2">The sequence shown here is derived from an EMBL/GenBank/DDBJ whole genome shotgun (WGS) entry which is preliminary data.</text>
</comment>
<proteinExistence type="predicted"/>
<dbReference type="InterPro" id="IPR012338">
    <property type="entry name" value="Beta-lactam/transpept-like"/>
</dbReference>
<gene>
    <name evidence="2" type="ORF">H7U19_14155</name>
</gene>
<organism evidence="2 3">
    <name type="scientific">Hyunsoonleella aquatilis</name>
    <dbReference type="NCBI Taxonomy" id="2762758"/>
    <lineage>
        <taxon>Bacteria</taxon>
        <taxon>Pseudomonadati</taxon>
        <taxon>Bacteroidota</taxon>
        <taxon>Flavobacteriia</taxon>
        <taxon>Flavobacteriales</taxon>
        <taxon>Flavobacteriaceae</taxon>
    </lineage>
</organism>
<keyword evidence="3" id="KW-1185">Reference proteome</keyword>